<name>A0A6J3LTZ3_9PEZI</name>
<dbReference type="RefSeq" id="XP_033456139.1">
    <property type="nucleotide sequence ID" value="XM_033605750.1"/>
</dbReference>
<reference evidence="3" key="3">
    <citation type="submission" date="2025-08" db="UniProtKB">
        <authorList>
            <consortium name="RefSeq"/>
        </authorList>
    </citation>
    <scope>IDENTIFICATION</scope>
    <source>
        <strain evidence="3">CBS 342.82</strain>
    </source>
</reference>
<gene>
    <name evidence="3" type="ORF">K489DRAFT_384001</name>
</gene>
<feature type="region of interest" description="Disordered" evidence="1">
    <location>
        <begin position="73"/>
        <end position="94"/>
    </location>
</feature>
<keyword evidence="2" id="KW-1185">Reference proteome</keyword>
<feature type="compositionally biased region" description="Acidic residues" evidence="1">
    <location>
        <begin position="425"/>
        <end position="449"/>
    </location>
</feature>
<protein>
    <submittedName>
        <fullName evidence="3">Uncharacterized protein</fullName>
    </submittedName>
</protein>
<proteinExistence type="predicted"/>
<evidence type="ECO:0000313" key="3">
    <source>
        <dbReference type="RefSeq" id="XP_033456139.1"/>
    </source>
</evidence>
<dbReference type="AlphaFoldDB" id="A0A6J3LTZ3"/>
<feature type="region of interest" description="Disordered" evidence="1">
    <location>
        <begin position="424"/>
        <end position="449"/>
    </location>
</feature>
<evidence type="ECO:0000256" key="1">
    <source>
        <dbReference type="SAM" id="MobiDB-lite"/>
    </source>
</evidence>
<reference evidence="3" key="1">
    <citation type="submission" date="2020-01" db="EMBL/GenBank/DDBJ databases">
        <authorList>
            <consortium name="DOE Joint Genome Institute"/>
            <person name="Haridas S."/>
            <person name="Albert R."/>
            <person name="Binder M."/>
            <person name="Bloem J."/>
            <person name="Labutti K."/>
            <person name="Salamov A."/>
            <person name="Andreopoulos B."/>
            <person name="Baker S.E."/>
            <person name="Barry K."/>
            <person name="Bills G."/>
            <person name="Bluhm B.H."/>
            <person name="Cannon C."/>
            <person name="Castanera R."/>
            <person name="Culley D.E."/>
            <person name="Daum C."/>
            <person name="Ezra D."/>
            <person name="Gonzalez J.B."/>
            <person name="Henrissat B."/>
            <person name="Kuo A."/>
            <person name="Liang C."/>
            <person name="Lipzen A."/>
            <person name="Lutzoni F."/>
            <person name="Magnuson J."/>
            <person name="Mondo S."/>
            <person name="Nolan M."/>
            <person name="Ohm R."/>
            <person name="Pangilinan J."/>
            <person name="Park H.-J."/>
            <person name="Ramirez L."/>
            <person name="Alfaro M."/>
            <person name="Sun H."/>
            <person name="Tritt A."/>
            <person name="Yoshinaga Y."/>
            <person name="Zwiers L.-H."/>
            <person name="Turgeon B.G."/>
            <person name="Goodwin S.B."/>
            <person name="Spatafora J.W."/>
            <person name="Crous P.W."/>
            <person name="Grigoriev I.V."/>
        </authorList>
    </citation>
    <scope>NUCLEOTIDE SEQUENCE</scope>
    <source>
        <strain evidence="3">CBS 342.82</strain>
    </source>
</reference>
<evidence type="ECO:0000313" key="2">
    <source>
        <dbReference type="Proteomes" id="UP000504637"/>
    </source>
</evidence>
<dbReference type="Proteomes" id="UP000504637">
    <property type="component" value="Unplaced"/>
</dbReference>
<accession>A0A6J3LTZ3</accession>
<dbReference type="GeneID" id="54363550"/>
<reference evidence="3" key="2">
    <citation type="submission" date="2020-04" db="EMBL/GenBank/DDBJ databases">
        <authorList>
            <consortium name="NCBI Genome Project"/>
        </authorList>
    </citation>
    <scope>NUCLEOTIDE SEQUENCE</scope>
    <source>
        <strain evidence="3">CBS 342.82</strain>
    </source>
</reference>
<sequence>MSVLARYDPIDGFCELRHQNLQPSSVDVSDLLETLSESFSEGIEICERNIYSDLTNTESDYHSRKAVPSKISFGVDSDAGPDNSESVLTAPASPTHPPFVFPASGEIFIPDFLHSHMHDPEMPRVNKSRLESLFKGVDHALKQLRAARQVLNSFTPFITPLDVNSVADGAVDRESYSDHPPSKIGQWPDLAAIDVQLKDGTIDTRRIHGACLTSRDRDVLSYGVHRHIGFTSQLICYSRKYLTTLPTNSMVNLAMSPMLILEDFWIASGRIWSDGDRTLLTEALKLDPTGIDRPHPDNRRDDLGGVYRFLRTKCRKTRSAIEAEDLLLKKSQTVYNEIVKDLKEERLRYEVREAKYAPLTNPPPPRTHDEDDDVDWELDERINPDIYALEDARRAAIERITGGIVDPHEVDWETDYRVSGHLWEDSDVDIRDDDEDDGDDWDDDMDDED</sequence>
<organism evidence="3">
    <name type="scientific">Dissoconium aciculare CBS 342.82</name>
    <dbReference type="NCBI Taxonomy" id="1314786"/>
    <lineage>
        <taxon>Eukaryota</taxon>
        <taxon>Fungi</taxon>
        <taxon>Dikarya</taxon>
        <taxon>Ascomycota</taxon>
        <taxon>Pezizomycotina</taxon>
        <taxon>Dothideomycetes</taxon>
        <taxon>Dothideomycetidae</taxon>
        <taxon>Mycosphaerellales</taxon>
        <taxon>Dissoconiaceae</taxon>
        <taxon>Dissoconium</taxon>
    </lineage>
</organism>